<dbReference type="Pfam" id="PF07586">
    <property type="entry name" value="HXXSHH"/>
    <property type="match status" value="1"/>
</dbReference>
<name>A0ABP9PBX1_9BACT</name>
<dbReference type="InterPro" id="IPR011447">
    <property type="entry name" value="DUF1552"/>
</dbReference>
<organism evidence="1 2">
    <name type="scientific">Prosthecobacter algae</name>
    <dbReference type="NCBI Taxonomy" id="1144682"/>
    <lineage>
        <taxon>Bacteria</taxon>
        <taxon>Pseudomonadati</taxon>
        <taxon>Verrucomicrobiota</taxon>
        <taxon>Verrucomicrobiia</taxon>
        <taxon>Verrucomicrobiales</taxon>
        <taxon>Verrucomicrobiaceae</taxon>
        <taxon>Prosthecobacter</taxon>
    </lineage>
</organism>
<proteinExistence type="predicted"/>
<evidence type="ECO:0000313" key="1">
    <source>
        <dbReference type="EMBL" id="GAA5143912.1"/>
    </source>
</evidence>
<dbReference type="RefSeq" id="WP_345737475.1">
    <property type="nucleotide sequence ID" value="NZ_BAABIA010000006.1"/>
</dbReference>
<gene>
    <name evidence="1" type="ORF">GCM10023213_32890</name>
</gene>
<accession>A0ABP9PBX1</accession>
<dbReference type="InterPro" id="IPR006311">
    <property type="entry name" value="TAT_signal"/>
</dbReference>
<dbReference type="EMBL" id="BAABIA010000006">
    <property type="protein sequence ID" value="GAA5143912.1"/>
    <property type="molecule type" value="Genomic_DNA"/>
</dbReference>
<dbReference type="Proteomes" id="UP001499852">
    <property type="component" value="Unassembled WGS sequence"/>
</dbReference>
<dbReference type="PROSITE" id="PS51318">
    <property type="entry name" value="TAT"/>
    <property type="match status" value="1"/>
</dbReference>
<keyword evidence="2" id="KW-1185">Reference proteome</keyword>
<protein>
    <submittedName>
        <fullName evidence="1">DUF1552 domain-containing protein</fullName>
    </submittedName>
</protein>
<reference evidence="2" key="1">
    <citation type="journal article" date="2019" name="Int. J. Syst. Evol. Microbiol.">
        <title>The Global Catalogue of Microorganisms (GCM) 10K type strain sequencing project: providing services to taxonomists for standard genome sequencing and annotation.</title>
        <authorList>
            <consortium name="The Broad Institute Genomics Platform"/>
            <consortium name="The Broad Institute Genome Sequencing Center for Infectious Disease"/>
            <person name="Wu L."/>
            <person name="Ma J."/>
        </authorList>
    </citation>
    <scope>NUCLEOTIDE SEQUENCE [LARGE SCALE GENOMIC DNA]</scope>
    <source>
        <strain evidence="2">JCM 18053</strain>
    </source>
</reference>
<comment type="caution">
    <text evidence="1">The sequence shown here is derived from an EMBL/GenBank/DDBJ whole genome shotgun (WGS) entry which is preliminary data.</text>
</comment>
<evidence type="ECO:0000313" key="2">
    <source>
        <dbReference type="Proteomes" id="UP001499852"/>
    </source>
</evidence>
<sequence length="439" mass="48250">MKVLNRRQFLRDLGISATALPFLAGLPSITGAPAPQKRQRLIVMFSPNGTLPGEFWPDKEGADIEFKSILKPLEAFREKTLILHGIANKVQGDGDSHMRGMSCLLTCDELLKGNIMGGGGNPAGWASNISIDQEIKNFLQSRPETRTRFGSLEFGVAVPDRADPWTRMSYAGGNQPVAPVDDPHQMLGKLYGRMKDKESLVSILDDVRSDLKRVSSKLSARDKALLDQHMTLVRSLEQDLENADKQGALAHPVPQIDPSIELVNDNTPEISRVQIDLLVNSLANDMARVATLQYMRSVGMAQMRWLGIEEGHHSLSHDPDDNKDSYAKLLKINTWFAGEFAYLAKRLSETPEPTGDGNMLDNTLLVWTNELGKGNSHTLNDIPYVMVGGGAGFKMGRTLKFDKAAHNRLWLSVAHSMGHTGLQTFGKAELCDGGALQLS</sequence>